<dbReference type="GO" id="GO:0006310">
    <property type="term" value="P:DNA recombination"/>
    <property type="evidence" value="ECO:0007669"/>
    <property type="project" value="InterPro"/>
</dbReference>
<dbReference type="GO" id="GO:0031981">
    <property type="term" value="C:nuclear lumen"/>
    <property type="evidence" value="ECO:0007669"/>
    <property type="project" value="UniProtKB-ARBA"/>
</dbReference>
<evidence type="ECO:0000313" key="4">
    <source>
        <dbReference type="EMBL" id="KCZ79844.1"/>
    </source>
</evidence>
<sequence>MFITKKDILSNKGNKVKVIGKLVRIDDPYVVLKSFNEDEILVRYTEIHKYTDKVVVVTGIVHDDFSIFEEIVDTLDNDFCIETFGKVLKLREQCSEVFNN</sequence>
<evidence type="ECO:0008006" key="6">
    <source>
        <dbReference type="Google" id="ProtNLM"/>
    </source>
</evidence>
<gene>
    <name evidence="4" type="ORF">H312_02757</name>
</gene>
<dbReference type="EMBL" id="KK365225">
    <property type="protein sequence ID" value="KCZ79844.1"/>
    <property type="molecule type" value="Genomic_DNA"/>
</dbReference>
<dbReference type="OrthoDB" id="2186234at2759"/>
<evidence type="ECO:0000256" key="2">
    <source>
        <dbReference type="ARBA" id="ARBA00009761"/>
    </source>
</evidence>
<dbReference type="Proteomes" id="UP000030655">
    <property type="component" value="Unassembled WGS sequence"/>
</dbReference>
<dbReference type="GO" id="GO:0003677">
    <property type="term" value="F:DNA binding"/>
    <property type="evidence" value="ECO:0007669"/>
    <property type="project" value="InterPro"/>
</dbReference>
<dbReference type="Gene3D" id="2.40.50.140">
    <property type="entry name" value="Nucleic acid-binding proteins"/>
    <property type="match status" value="1"/>
</dbReference>
<dbReference type="Pfam" id="PF08661">
    <property type="entry name" value="Rep_fac-A_3"/>
    <property type="match status" value="1"/>
</dbReference>
<reference evidence="5" key="1">
    <citation type="submission" date="2013-02" db="EMBL/GenBank/DDBJ databases">
        <authorList>
            <consortium name="The Broad Institute Genome Sequencing Platform"/>
            <person name="Cuomo C."/>
            <person name="Becnel J."/>
            <person name="Sanscrainte N."/>
            <person name="Walker B."/>
            <person name="Young S.K."/>
            <person name="Zeng Q."/>
            <person name="Gargeya S."/>
            <person name="Fitzgerald M."/>
            <person name="Haas B."/>
            <person name="Abouelleil A."/>
            <person name="Alvarado L."/>
            <person name="Arachchi H.M."/>
            <person name="Berlin A.M."/>
            <person name="Chapman S.B."/>
            <person name="Dewar J."/>
            <person name="Goldberg J."/>
            <person name="Griggs A."/>
            <person name="Gujja S."/>
            <person name="Hansen M."/>
            <person name="Howarth C."/>
            <person name="Imamovic A."/>
            <person name="Larimer J."/>
            <person name="McCowan C."/>
            <person name="Murphy C."/>
            <person name="Neiman D."/>
            <person name="Pearson M."/>
            <person name="Priest M."/>
            <person name="Roberts A."/>
            <person name="Saif S."/>
            <person name="Shea T."/>
            <person name="Sisk P."/>
            <person name="Sykes S."/>
            <person name="Wortman J."/>
            <person name="Nusbaum C."/>
            <person name="Birren B."/>
        </authorList>
    </citation>
    <scope>NUCLEOTIDE SEQUENCE [LARGE SCALE GENOMIC DNA]</scope>
    <source>
        <strain evidence="5">PRA339</strain>
    </source>
</reference>
<dbReference type="VEuPathDB" id="MicrosporidiaDB:H312_02757"/>
<protein>
    <recommendedName>
        <fullName evidence="6">Replication factor A protein 3</fullName>
    </recommendedName>
</protein>
<dbReference type="AlphaFoldDB" id="A0A059EYL8"/>
<keyword evidence="5" id="KW-1185">Reference proteome</keyword>
<accession>A0A059EYL8</accession>
<dbReference type="GO" id="GO:0006281">
    <property type="term" value="P:DNA repair"/>
    <property type="evidence" value="ECO:0007669"/>
    <property type="project" value="InterPro"/>
</dbReference>
<proteinExistence type="inferred from homology"/>
<dbReference type="InterPro" id="IPR013970">
    <property type="entry name" value="Rfa2"/>
</dbReference>
<dbReference type="InterPro" id="IPR012340">
    <property type="entry name" value="NA-bd_OB-fold"/>
</dbReference>
<reference evidence="4 5" key="2">
    <citation type="submission" date="2014-03" db="EMBL/GenBank/DDBJ databases">
        <title>The Genome Sequence of Anncaliia algerae insect isolate PRA339.</title>
        <authorList>
            <consortium name="The Broad Institute Genome Sequencing Platform"/>
            <consortium name="The Broad Institute Genome Sequencing Center for Infectious Disease"/>
            <person name="Cuomo C."/>
            <person name="Becnel J."/>
            <person name="Sanscrainte N."/>
            <person name="Walker B."/>
            <person name="Young S.K."/>
            <person name="Zeng Q."/>
            <person name="Gargeya S."/>
            <person name="Fitzgerald M."/>
            <person name="Haas B."/>
            <person name="Abouelleil A."/>
            <person name="Alvarado L."/>
            <person name="Arachchi H.M."/>
            <person name="Berlin A.M."/>
            <person name="Chapman S.B."/>
            <person name="Dewar J."/>
            <person name="Goldberg J."/>
            <person name="Griggs A."/>
            <person name="Gujja S."/>
            <person name="Hansen M."/>
            <person name="Howarth C."/>
            <person name="Imamovic A."/>
            <person name="Larimer J."/>
            <person name="McCowan C."/>
            <person name="Murphy C."/>
            <person name="Neiman D."/>
            <person name="Pearson M."/>
            <person name="Priest M."/>
            <person name="Roberts A."/>
            <person name="Saif S."/>
            <person name="Shea T."/>
            <person name="Sisk P."/>
            <person name="Sykes S."/>
            <person name="Wortman J."/>
            <person name="Nusbaum C."/>
            <person name="Birren B."/>
        </authorList>
    </citation>
    <scope>NUCLEOTIDE SEQUENCE [LARGE SCALE GENOMIC DNA]</scope>
    <source>
        <strain evidence="4 5">PRA339</strain>
    </source>
</reference>
<comment type="subcellular location">
    <subcellularLocation>
        <location evidence="1">Nucleus</location>
    </subcellularLocation>
</comment>
<evidence type="ECO:0000256" key="1">
    <source>
        <dbReference type="ARBA" id="ARBA00004123"/>
    </source>
</evidence>
<name>A0A059EYL8_9MICR</name>
<dbReference type="GO" id="GO:0006260">
    <property type="term" value="P:DNA replication"/>
    <property type="evidence" value="ECO:0007669"/>
    <property type="project" value="InterPro"/>
</dbReference>
<keyword evidence="3" id="KW-0539">Nucleus</keyword>
<evidence type="ECO:0000256" key="3">
    <source>
        <dbReference type="ARBA" id="ARBA00023242"/>
    </source>
</evidence>
<dbReference type="HOGENOM" id="CLU_2305370_0_0_1"/>
<comment type="similarity">
    <text evidence="2">Belongs to the replication factor A protein 3 family.</text>
</comment>
<organism evidence="4 5">
    <name type="scientific">Anncaliia algerae PRA339</name>
    <dbReference type="NCBI Taxonomy" id="1288291"/>
    <lineage>
        <taxon>Eukaryota</taxon>
        <taxon>Fungi</taxon>
        <taxon>Fungi incertae sedis</taxon>
        <taxon>Microsporidia</taxon>
        <taxon>Tubulinosematoidea</taxon>
        <taxon>Tubulinosematidae</taxon>
        <taxon>Anncaliia</taxon>
    </lineage>
</organism>
<evidence type="ECO:0000313" key="5">
    <source>
        <dbReference type="Proteomes" id="UP000030655"/>
    </source>
</evidence>